<dbReference type="RefSeq" id="WP_189989160.1">
    <property type="nucleotide sequence ID" value="NZ_BMZS01000004.1"/>
</dbReference>
<organism evidence="2 3">
    <name type="scientific">Thalassobaculum fulvum</name>
    <dbReference type="NCBI Taxonomy" id="1633335"/>
    <lineage>
        <taxon>Bacteria</taxon>
        <taxon>Pseudomonadati</taxon>
        <taxon>Pseudomonadota</taxon>
        <taxon>Alphaproteobacteria</taxon>
        <taxon>Rhodospirillales</taxon>
        <taxon>Thalassobaculaceae</taxon>
        <taxon>Thalassobaculum</taxon>
    </lineage>
</organism>
<sequence length="368" mass="41714">MRRGTPFTYALAVAVLAISGLLGIWGFRGSPFLDTADARVFERPDWTVGIDTPGSYPAYRLSADGTAVPVGRVVLLDDRRVEMRLFPDVEAVSYDDSRVVLLETDVKALWALVPAASKDEIARVGERLVSLMRDRFVAMVAQPAFVTDYREPLQRIIEDAYVSMWRDPKMQLINRTVSDMFNQADGERLAAAVLPIALPKLRSAVFEMVLPSWEAMHDLVVEGKLDTRPLERAAAEIMIDPKVQRLMMRHLFDIAEDERSWRVGALMVDAFFDTLTADPRLEPLVERMLRDPRFSRELRTLETELSAMSMQVFSRIVERGNGHPDTLAVRVIRYILLNRRRLVALVVKDGSPAARELSRYEPLVESRS</sequence>
<evidence type="ECO:0000313" key="3">
    <source>
        <dbReference type="Proteomes" id="UP000630353"/>
    </source>
</evidence>
<keyword evidence="3" id="KW-1185">Reference proteome</keyword>
<reference evidence="2" key="2">
    <citation type="submission" date="2020-09" db="EMBL/GenBank/DDBJ databases">
        <authorList>
            <person name="Sun Q."/>
            <person name="Kim S."/>
        </authorList>
    </citation>
    <scope>NUCLEOTIDE SEQUENCE</scope>
    <source>
        <strain evidence="2">KCTC 42651</strain>
    </source>
</reference>
<evidence type="ECO:0000256" key="1">
    <source>
        <dbReference type="SAM" id="Phobius"/>
    </source>
</evidence>
<dbReference type="EMBL" id="BMZS01000004">
    <property type="protein sequence ID" value="GHD49215.1"/>
    <property type="molecule type" value="Genomic_DNA"/>
</dbReference>
<proteinExistence type="predicted"/>
<name>A0A918XRP9_9PROT</name>
<keyword evidence="1" id="KW-1133">Transmembrane helix</keyword>
<dbReference type="Proteomes" id="UP000630353">
    <property type="component" value="Unassembled WGS sequence"/>
</dbReference>
<comment type="caution">
    <text evidence="2">The sequence shown here is derived from an EMBL/GenBank/DDBJ whole genome shotgun (WGS) entry which is preliminary data.</text>
</comment>
<keyword evidence="1" id="KW-0472">Membrane</keyword>
<protein>
    <submittedName>
        <fullName evidence="2">Uncharacterized protein</fullName>
    </submittedName>
</protein>
<feature type="transmembrane region" description="Helical" evidence="1">
    <location>
        <begin position="7"/>
        <end position="27"/>
    </location>
</feature>
<evidence type="ECO:0000313" key="2">
    <source>
        <dbReference type="EMBL" id="GHD49215.1"/>
    </source>
</evidence>
<dbReference type="AlphaFoldDB" id="A0A918XRP9"/>
<gene>
    <name evidence="2" type="ORF">GCM10017083_21210</name>
</gene>
<accession>A0A918XRP9</accession>
<keyword evidence="1" id="KW-0812">Transmembrane</keyword>
<reference evidence="2" key="1">
    <citation type="journal article" date="2014" name="Int. J. Syst. Evol. Microbiol.">
        <title>Complete genome sequence of Corynebacterium casei LMG S-19264T (=DSM 44701T), isolated from a smear-ripened cheese.</title>
        <authorList>
            <consortium name="US DOE Joint Genome Institute (JGI-PGF)"/>
            <person name="Walter F."/>
            <person name="Albersmeier A."/>
            <person name="Kalinowski J."/>
            <person name="Ruckert C."/>
        </authorList>
    </citation>
    <scope>NUCLEOTIDE SEQUENCE</scope>
    <source>
        <strain evidence="2">KCTC 42651</strain>
    </source>
</reference>